<gene>
    <name evidence="1" type="ORF">ENSA7_56640</name>
</gene>
<dbReference type="InterPro" id="IPR029032">
    <property type="entry name" value="AhpD-like"/>
</dbReference>
<name>A0A2S9YAF3_9BACT</name>
<organism evidence="1 2">
    <name type="scientific">Enhygromyxa salina</name>
    <dbReference type="NCBI Taxonomy" id="215803"/>
    <lineage>
        <taxon>Bacteria</taxon>
        <taxon>Pseudomonadati</taxon>
        <taxon>Myxococcota</taxon>
        <taxon>Polyangia</taxon>
        <taxon>Nannocystales</taxon>
        <taxon>Nannocystaceae</taxon>
        <taxon>Enhygromyxa</taxon>
    </lineage>
</organism>
<dbReference type="AlphaFoldDB" id="A0A2S9YAF3"/>
<evidence type="ECO:0000313" key="1">
    <source>
        <dbReference type="EMBL" id="PRQ01996.1"/>
    </source>
</evidence>
<protein>
    <submittedName>
        <fullName evidence="1">Uncharacterized protein</fullName>
    </submittedName>
</protein>
<sequence length="252" mass="28328">METDETLDQIRDVFNGTVPNVFRRMHASGELERNWPPIRAVLVEPEPLPPEVVQALFIVLSLRCSSYYCFVLHSLTLSTQGATQISIGELARVFDMPAVTPEFDRWSRVLKLTWLSQFDGPQQHAAEYLLRRNCSDAEYQQVLRVHAANQVINSFTVDPELKLDGEPMLDSFPAELRALVPEFVRFYMETTSGSSPKRPVCTMCSVCRDVRAVDEQWYPLAVAGELIPKGVLFSHGLCSGCLVSEGVPSELH</sequence>
<proteinExistence type="predicted"/>
<accession>A0A2S9YAF3</accession>
<evidence type="ECO:0000313" key="2">
    <source>
        <dbReference type="Proteomes" id="UP000238823"/>
    </source>
</evidence>
<dbReference type="Proteomes" id="UP000238823">
    <property type="component" value="Unassembled WGS sequence"/>
</dbReference>
<reference evidence="1 2" key="1">
    <citation type="submission" date="2018-03" db="EMBL/GenBank/DDBJ databases">
        <title>Draft Genome Sequences of the Obligatory Marine Myxobacteria Enhygromyxa salina SWB007.</title>
        <authorList>
            <person name="Poehlein A."/>
            <person name="Moghaddam J.A."/>
            <person name="Harms H."/>
            <person name="Alanjari M."/>
            <person name="Koenig G.M."/>
            <person name="Daniel R."/>
            <person name="Schaeberle T.F."/>
        </authorList>
    </citation>
    <scope>NUCLEOTIDE SEQUENCE [LARGE SCALE GENOMIC DNA]</scope>
    <source>
        <strain evidence="1 2">SWB007</strain>
    </source>
</reference>
<dbReference type="SUPFAM" id="SSF69118">
    <property type="entry name" value="AhpD-like"/>
    <property type="match status" value="1"/>
</dbReference>
<dbReference type="Gene3D" id="1.20.1290.10">
    <property type="entry name" value="AhpD-like"/>
    <property type="match status" value="1"/>
</dbReference>
<comment type="caution">
    <text evidence="1">The sequence shown here is derived from an EMBL/GenBank/DDBJ whole genome shotgun (WGS) entry which is preliminary data.</text>
</comment>
<dbReference type="EMBL" id="PVNL01000115">
    <property type="protein sequence ID" value="PRQ01996.1"/>
    <property type="molecule type" value="Genomic_DNA"/>
</dbReference>